<protein>
    <submittedName>
        <fullName evidence="2">Uncharacterized protein</fullName>
    </submittedName>
</protein>
<dbReference type="STRING" id="91928.A0A0D1Z0R5"/>
<evidence type="ECO:0000313" key="2">
    <source>
        <dbReference type="EMBL" id="KIW21216.1"/>
    </source>
</evidence>
<dbReference type="RefSeq" id="XP_016241432.1">
    <property type="nucleotide sequence ID" value="XM_016376156.1"/>
</dbReference>
<dbReference type="VEuPathDB" id="FungiDB:PV08_01796"/>
<dbReference type="AlphaFoldDB" id="A0A0D1Z0R5"/>
<proteinExistence type="predicted"/>
<dbReference type="GeneID" id="27328879"/>
<feature type="compositionally biased region" description="Pro residues" evidence="1">
    <location>
        <begin position="189"/>
        <end position="204"/>
    </location>
</feature>
<organism evidence="2 3">
    <name type="scientific">Exophiala spinifera</name>
    <dbReference type="NCBI Taxonomy" id="91928"/>
    <lineage>
        <taxon>Eukaryota</taxon>
        <taxon>Fungi</taxon>
        <taxon>Dikarya</taxon>
        <taxon>Ascomycota</taxon>
        <taxon>Pezizomycotina</taxon>
        <taxon>Eurotiomycetes</taxon>
        <taxon>Chaetothyriomycetidae</taxon>
        <taxon>Chaetothyriales</taxon>
        <taxon>Herpotrichiellaceae</taxon>
        <taxon>Exophiala</taxon>
    </lineage>
</organism>
<accession>A0A0D1Z0R5</accession>
<name>A0A0D1Z0R5_9EURO</name>
<feature type="region of interest" description="Disordered" evidence="1">
    <location>
        <begin position="169"/>
        <end position="212"/>
    </location>
</feature>
<dbReference type="Proteomes" id="UP000053328">
    <property type="component" value="Unassembled WGS sequence"/>
</dbReference>
<evidence type="ECO:0000313" key="3">
    <source>
        <dbReference type="Proteomes" id="UP000053328"/>
    </source>
</evidence>
<reference evidence="2 3" key="1">
    <citation type="submission" date="2015-01" db="EMBL/GenBank/DDBJ databases">
        <title>The Genome Sequence of Exophiala spinifera CBS89968.</title>
        <authorList>
            <consortium name="The Broad Institute Genomics Platform"/>
            <person name="Cuomo C."/>
            <person name="de Hoog S."/>
            <person name="Gorbushina A."/>
            <person name="Stielow B."/>
            <person name="Teixiera M."/>
            <person name="Abouelleil A."/>
            <person name="Chapman S.B."/>
            <person name="Priest M."/>
            <person name="Young S.K."/>
            <person name="Wortman J."/>
            <person name="Nusbaum C."/>
            <person name="Birren B."/>
        </authorList>
    </citation>
    <scope>NUCLEOTIDE SEQUENCE [LARGE SCALE GENOMIC DNA]</scope>
    <source>
        <strain evidence="2 3">CBS 89968</strain>
    </source>
</reference>
<evidence type="ECO:0000256" key="1">
    <source>
        <dbReference type="SAM" id="MobiDB-lite"/>
    </source>
</evidence>
<keyword evidence="3" id="KW-1185">Reference proteome</keyword>
<dbReference type="EMBL" id="KN847492">
    <property type="protein sequence ID" value="KIW21216.1"/>
    <property type="molecule type" value="Genomic_DNA"/>
</dbReference>
<sequence>MDANNSELSVVQGLVHNRVRELKGLGPIFESVCCPVSYGVVFAERYNALKHSRQGDVPEISALDGKKYIHGQIDWIIKKGVPIPSKGIKREYDIVLNDNASKMLPRSFQIVTTSHPRDRLPPNISHSAVKPVCDITIDLTKLKITTKQQHSTSGFGARALSNRLKRLRTNSNSAPPAAAAAGGGGAGAVPPPPSSPPPPPPPPAIASSSSSSSKETSFDLFLLIGASDLRFEIKPRGEPDILASSEHDQIDVVWAQDDNTITRTSTAASTRTDDMLLKRS</sequence>
<gene>
    <name evidence="2" type="ORF">PV08_01796</name>
</gene>
<dbReference type="HOGENOM" id="CLU_994103_0_0_1"/>